<reference evidence="1" key="1">
    <citation type="submission" date="2014-09" db="EMBL/GenBank/DDBJ databases">
        <authorList>
            <person name="Magalhaes I.L.F."/>
            <person name="Oliveira U."/>
            <person name="Santos F.R."/>
            <person name="Vidigal T.H.D.A."/>
            <person name="Brescovit A.D."/>
            <person name="Santos A.J."/>
        </authorList>
    </citation>
    <scope>NUCLEOTIDE SEQUENCE</scope>
    <source>
        <tissue evidence="1">Shoot tissue taken approximately 20 cm above the soil surface</tissue>
    </source>
</reference>
<evidence type="ECO:0000313" key="1">
    <source>
        <dbReference type="EMBL" id="JAD22042.1"/>
    </source>
</evidence>
<dbReference type="AlphaFoldDB" id="A0A0A8YFP0"/>
<proteinExistence type="predicted"/>
<protein>
    <submittedName>
        <fullName evidence="1">Uncharacterized protein</fullName>
    </submittedName>
</protein>
<name>A0A0A8YFP0_ARUDO</name>
<dbReference type="EMBL" id="GBRH01275853">
    <property type="protein sequence ID" value="JAD22042.1"/>
    <property type="molecule type" value="Transcribed_RNA"/>
</dbReference>
<sequence length="44" mass="5075">MFTGKILYVFSVSSEVNEFLEGIGPFISMKHILPYGNDNYFQKI</sequence>
<accession>A0A0A8YFP0</accession>
<organism evidence="1">
    <name type="scientific">Arundo donax</name>
    <name type="common">Giant reed</name>
    <name type="synonym">Donax arundinaceus</name>
    <dbReference type="NCBI Taxonomy" id="35708"/>
    <lineage>
        <taxon>Eukaryota</taxon>
        <taxon>Viridiplantae</taxon>
        <taxon>Streptophyta</taxon>
        <taxon>Embryophyta</taxon>
        <taxon>Tracheophyta</taxon>
        <taxon>Spermatophyta</taxon>
        <taxon>Magnoliopsida</taxon>
        <taxon>Liliopsida</taxon>
        <taxon>Poales</taxon>
        <taxon>Poaceae</taxon>
        <taxon>PACMAD clade</taxon>
        <taxon>Arundinoideae</taxon>
        <taxon>Arundineae</taxon>
        <taxon>Arundo</taxon>
    </lineage>
</organism>
<reference evidence="1" key="2">
    <citation type="journal article" date="2015" name="Data Brief">
        <title>Shoot transcriptome of the giant reed, Arundo donax.</title>
        <authorList>
            <person name="Barrero R.A."/>
            <person name="Guerrero F.D."/>
            <person name="Moolhuijzen P."/>
            <person name="Goolsby J.A."/>
            <person name="Tidwell J."/>
            <person name="Bellgard S.E."/>
            <person name="Bellgard M.I."/>
        </authorList>
    </citation>
    <scope>NUCLEOTIDE SEQUENCE</scope>
    <source>
        <tissue evidence="1">Shoot tissue taken approximately 20 cm above the soil surface</tissue>
    </source>
</reference>